<proteinExistence type="predicted"/>
<comment type="caution">
    <text evidence="2">The sequence shown here is derived from an EMBL/GenBank/DDBJ whole genome shotgun (WGS) entry which is preliminary data.</text>
</comment>
<feature type="region of interest" description="Disordered" evidence="1">
    <location>
        <begin position="81"/>
        <end position="118"/>
    </location>
</feature>
<dbReference type="EMBL" id="CATQJL010000223">
    <property type="protein sequence ID" value="CAJ0600579.1"/>
    <property type="molecule type" value="Genomic_DNA"/>
</dbReference>
<evidence type="ECO:0000256" key="1">
    <source>
        <dbReference type="SAM" id="MobiDB-lite"/>
    </source>
</evidence>
<evidence type="ECO:0000313" key="2">
    <source>
        <dbReference type="EMBL" id="CAJ0600579.1"/>
    </source>
</evidence>
<protein>
    <submittedName>
        <fullName evidence="2">Uncharacterized protein</fullName>
    </submittedName>
</protein>
<feature type="region of interest" description="Disordered" evidence="1">
    <location>
        <begin position="344"/>
        <end position="366"/>
    </location>
</feature>
<organism evidence="2 3">
    <name type="scientific">Cylicocyclus nassatus</name>
    <name type="common">Nematode worm</name>
    <dbReference type="NCBI Taxonomy" id="53992"/>
    <lineage>
        <taxon>Eukaryota</taxon>
        <taxon>Metazoa</taxon>
        <taxon>Ecdysozoa</taxon>
        <taxon>Nematoda</taxon>
        <taxon>Chromadorea</taxon>
        <taxon>Rhabditida</taxon>
        <taxon>Rhabditina</taxon>
        <taxon>Rhabditomorpha</taxon>
        <taxon>Strongyloidea</taxon>
        <taxon>Strongylidae</taxon>
        <taxon>Cylicocyclus</taxon>
    </lineage>
</organism>
<gene>
    <name evidence="2" type="ORF">CYNAS_LOCUS12562</name>
</gene>
<keyword evidence="3" id="KW-1185">Reference proteome</keyword>
<reference evidence="2" key="1">
    <citation type="submission" date="2023-07" db="EMBL/GenBank/DDBJ databases">
        <authorList>
            <consortium name="CYATHOMIX"/>
        </authorList>
    </citation>
    <scope>NUCLEOTIDE SEQUENCE</scope>
    <source>
        <strain evidence="2">N/A</strain>
    </source>
</reference>
<feature type="compositionally biased region" description="Low complexity" evidence="1">
    <location>
        <begin position="344"/>
        <end position="359"/>
    </location>
</feature>
<dbReference type="Proteomes" id="UP001176961">
    <property type="component" value="Unassembled WGS sequence"/>
</dbReference>
<feature type="compositionally biased region" description="Polar residues" evidence="1">
    <location>
        <begin position="81"/>
        <end position="97"/>
    </location>
</feature>
<sequence>MLANSLTAMPSSEHHQIPIPSAIHFPSGGHPLQASHAALFPNFQPKFPTVPTAGLNQLGLYDVLSHPVKLDGVPSVLIPTHVSTSTTASPPVGTTTAGEEPEKAELQESEPIPIGVSEPDERMKKVINLSATPLPKPTEITDSPALTELIEEIGEENLLTTTTEQLIEATSAKAPRPDVYRLLKTLNLTDEETNDLVSHVEKVVREELVRKLAEARLSEHMTSTSQKPSNDASTIETTTIQSSTAFESDESQIEARIKVPDQMAKTEKELLLYIPRKKPKPEIKHHPQRLSADDGASFVEAEILTSQMHLPVEDDDTSEAAAMLPETEAYESDKGQEIISTTIATTAAPTTTTQVSTSPTAPPVNHQKLHIRDLNSTVEKSKLLASYGGIDADLLNNIALATGAPLDLEAEGTQLVAYRARNTGRAPSTTLAPSTISRSMVGRPKTTSPPKTPFERLAVDYKERLTGAGDMDKFLKTIYSNAYIALVDAKEASSVRIPMSMRRAQASLG</sequence>
<name>A0AA36GYB7_CYLNA</name>
<evidence type="ECO:0000313" key="3">
    <source>
        <dbReference type="Proteomes" id="UP001176961"/>
    </source>
</evidence>
<accession>A0AA36GYB7</accession>
<dbReference type="AlphaFoldDB" id="A0AA36GYB7"/>